<evidence type="ECO:0000256" key="3">
    <source>
        <dbReference type="ARBA" id="ARBA00022801"/>
    </source>
</evidence>
<evidence type="ECO:0000256" key="1">
    <source>
        <dbReference type="ARBA" id="ARBA00022670"/>
    </source>
</evidence>
<dbReference type="Gene3D" id="3.30.2010.10">
    <property type="entry name" value="Metalloproteases ('zincins'), catalytic domain"/>
    <property type="match status" value="1"/>
</dbReference>
<dbReference type="Pfam" id="PF01435">
    <property type="entry name" value="Peptidase_M48"/>
    <property type="match status" value="1"/>
</dbReference>
<evidence type="ECO:0000256" key="6">
    <source>
        <dbReference type="RuleBase" id="RU003983"/>
    </source>
</evidence>
<name>A0ABR9GIJ6_9HYPH</name>
<keyword evidence="10" id="KW-1185">Reference proteome</keyword>
<reference evidence="9 10" key="1">
    <citation type="submission" date="2020-09" db="EMBL/GenBank/DDBJ databases">
        <title>Draft Genome Sequence of Aminobacter carboxidus type strain DSM 1086, a soil Gram-negative carboxydobacterium.</title>
        <authorList>
            <person name="Turrini P."/>
            <person name="Tescari M."/>
            <person name="Artuso I."/>
            <person name="Lugli G.A."/>
            <person name="Frangipani E."/>
            <person name="Ventura M."/>
            <person name="Visca P."/>
        </authorList>
    </citation>
    <scope>NUCLEOTIDE SEQUENCE [LARGE SCALE GENOMIC DNA]</scope>
    <source>
        <strain evidence="9 10">DSM 1086</strain>
    </source>
</reference>
<evidence type="ECO:0000313" key="9">
    <source>
        <dbReference type="EMBL" id="MBE1203463.1"/>
    </source>
</evidence>
<dbReference type="CDD" id="cd07332">
    <property type="entry name" value="M48C_Oma1_like"/>
    <property type="match status" value="1"/>
</dbReference>
<feature type="domain" description="DUF7092" evidence="8">
    <location>
        <begin position="14"/>
        <end position="91"/>
    </location>
</feature>
<dbReference type="Proteomes" id="UP000598227">
    <property type="component" value="Unassembled WGS sequence"/>
</dbReference>
<comment type="cofactor">
    <cofactor evidence="6">
        <name>Zn(2+)</name>
        <dbReference type="ChEBI" id="CHEBI:29105"/>
    </cofactor>
    <text evidence="6">Binds 1 zinc ion per subunit.</text>
</comment>
<comment type="caution">
    <text evidence="9">The sequence shown here is derived from an EMBL/GenBank/DDBJ whole genome shotgun (WGS) entry which is preliminary data.</text>
</comment>
<evidence type="ECO:0000256" key="2">
    <source>
        <dbReference type="ARBA" id="ARBA00022723"/>
    </source>
</evidence>
<dbReference type="InterPro" id="IPR001915">
    <property type="entry name" value="Peptidase_M48"/>
</dbReference>
<dbReference type="EMBL" id="JACZEP010000001">
    <property type="protein sequence ID" value="MBE1203463.1"/>
    <property type="molecule type" value="Genomic_DNA"/>
</dbReference>
<keyword evidence="1 6" id="KW-0645">Protease</keyword>
<dbReference type="Pfam" id="PF23368">
    <property type="entry name" value="DUF7092"/>
    <property type="match status" value="1"/>
</dbReference>
<dbReference type="PANTHER" id="PTHR22726:SF1">
    <property type="entry name" value="METALLOENDOPEPTIDASE OMA1, MITOCHONDRIAL"/>
    <property type="match status" value="1"/>
</dbReference>
<organism evidence="9 10">
    <name type="scientific">Aminobacter carboxidus</name>
    <dbReference type="NCBI Taxonomy" id="376165"/>
    <lineage>
        <taxon>Bacteria</taxon>
        <taxon>Pseudomonadati</taxon>
        <taxon>Pseudomonadota</taxon>
        <taxon>Alphaproteobacteria</taxon>
        <taxon>Hyphomicrobiales</taxon>
        <taxon>Phyllobacteriaceae</taxon>
        <taxon>Aminobacter</taxon>
    </lineage>
</organism>
<dbReference type="PANTHER" id="PTHR22726">
    <property type="entry name" value="METALLOENDOPEPTIDASE OMA1"/>
    <property type="match status" value="1"/>
</dbReference>
<keyword evidence="3 6" id="KW-0378">Hydrolase</keyword>
<keyword evidence="4 6" id="KW-0862">Zinc</keyword>
<evidence type="ECO:0000259" key="8">
    <source>
        <dbReference type="Pfam" id="PF23368"/>
    </source>
</evidence>
<keyword evidence="5 6" id="KW-0482">Metalloprotease</keyword>
<evidence type="ECO:0000256" key="4">
    <source>
        <dbReference type="ARBA" id="ARBA00022833"/>
    </source>
</evidence>
<evidence type="ECO:0000256" key="5">
    <source>
        <dbReference type="ARBA" id="ARBA00023049"/>
    </source>
</evidence>
<protein>
    <submittedName>
        <fullName evidence="9">M48 family metallopeptidase</fullName>
    </submittedName>
</protein>
<feature type="domain" description="Peptidase M48" evidence="7">
    <location>
        <begin position="208"/>
        <end position="349"/>
    </location>
</feature>
<proteinExistence type="inferred from homology"/>
<evidence type="ECO:0000259" key="7">
    <source>
        <dbReference type="Pfam" id="PF01435"/>
    </source>
</evidence>
<dbReference type="InterPro" id="IPR051156">
    <property type="entry name" value="Mito/Outer_Membr_Metalloprot"/>
</dbReference>
<keyword evidence="2" id="KW-0479">Metal-binding</keyword>
<dbReference type="InterPro" id="IPR055518">
    <property type="entry name" value="DUF7092"/>
</dbReference>
<gene>
    <name evidence="9" type="ORF">IHE39_04065</name>
</gene>
<comment type="similarity">
    <text evidence="6">Belongs to the peptidase M48 family.</text>
</comment>
<accession>A0ABR9GIJ6</accession>
<evidence type="ECO:0000313" key="10">
    <source>
        <dbReference type="Proteomes" id="UP000598227"/>
    </source>
</evidence>
<sequence length="361" mass="38461">MWKGSTLVSEPAAVSGLWRKAGEARAVDALLTIATDGATAVTDKAGVQLAASPFSAVTVSDRVGSVARQLTYPRSGVFETTDNDRIDALIAPHSGKRPGLIHQLERFHPRLLVFVAATVILCAALYRYAVPVLVEVAVAVTPPSVTALMSKSALASLDQAIFEPSKLSPERQKLLSDGFAGLVALTPQAKYEGPAYTLNFRAGGAIGPNAFALPDGTVVLTDELVELAGKDDEMILGVLGHEIGHVDHEHSLRQLYRAAGVTALIMLIGGDIGSGTEDLLIQGSALMSLSYSRGAEAEADRFSVELMHKAGRDPTAIARFFELLRDKYGDKDETDFLSTHPATPERIAETLRYAREVGVSK</sequence>